<dbReference type="OrthoDB" id="9809379at2"/>
<organism evidence="1 2">
    <name type="scientific">Methylorubrum extorquens (strain ATCC 14718 / DSM 1338 / JCM 2805 / NCIMB 9133 / AM1)</name>
    <name type="common">Methylobacterium extorquens</name>
    <dbReference type="NCBI Taxonomy" id="272630"/>
    <lineage>
        <taxon>Bacteria</taxon>
        <taxon>Pseudomonadati</taxon>
        <taxon>Pseudomonadota</taxon>
        <taxon>Alphaproteobacteria</taxon>
        <taxon>Hyphomicrobiales</taxon>
        <taxon>Methylobacteriaceae</taxon>
        <taxon>Methylorubrum</taxon>
    </lineage>
</organism>
<name>C5ATP1_METEA</name>
<dbReference type="AlphaFoldDB" id="C5ATP1"/>
<dbReference type="EMBL" id="CP001510">
    <property type="protein sequence ID" value="ACS40565.1"/>
    <property type="molecule type" value="Genomic_DNA"/>
</dbReference>
<protein>
    <submittedName>
        <fullName evidence="1">Uncharacterized protein</fullName>
    </submittedName>
</protein>
<dbReference type="STRING" id="272630.MexAM1_META1p2812"/>
<dbReference type="HOGENOM" id="CLU_1883310_0_0_5"/>
<dbReference type="Proteomes" id="UP000009081">
    <property type="component" value="Chromosome"/>
</dbReference>
<evidence type="ECO:0000313" key="1">
    <source>
        <dbReference type="EMBL" id="ACS40565.1"/>
    </source>
</evidence>
<keyword evidence="2" id="KW-1185">Reference proteome</keyword>
<evidence type="ECO:0000313" key="2">
    <source>
        <dbReference type="Proteomes" id="UP000009081"/>
    </source>
</evidence>
<dbReference type="KEGG" id="mea:Mex_1p2812"/>
<reference evidence="1 2" key="1">
    <citation type="journal article" date="2009" name="PLoS ONE">
        <title>Methylobacterium genome sequences: a reference blueprint to investigate microbial metabolism of C1 compounds from natural and industrial sources.</title>
        <authorList>
            <person name="Vuilleumier S."/>
            <person name="Chistoserdova L."/>
            <person name="Lee M.-C."/>
            <person name="Bringel F."/>
            <person name="Lajus A."/>
            <person name="Zhou Y."/>
            <person name="Gourion B."/>
            <person name="Barbe V."/>
            <person name="Chang J."/>
            <person name="Cruveiller S."/>
            <person name="Dossat C."/>
            <person name="Gillett W."/>
            <person name="Gruffaz C."/>
            <person name="Haugen E."/>
            <person name="Hourcade E."/>
            <person name="Levy R."/>
            <person name="Mangenot S."/>
            <person name="Muller E."/>
            <person name="Nadalig T."/>
            <person name="Pagni M."/>
            <person name="Penny C."/>
            <person name="Peyraud R."/>
            <person name="Robinson D.G."/>
            <person name="Roche D."/>
            <person name="Rouy Z."/>
            <person name="Saenampechek C."/>
            <person name="Salvignol G."/>
            <person name="Vallenet D."/>
            <person name="Wu Z."/>
            <person name="Marx C.J."/>
            <person name="Vorholt J.A."/>
            <person name="Olson M.V."/>
            <person name="Kaul R."/>
            <person name="Weissenbach J."/>
            <person name="Medigue C."/>
            <person name="Lidstrom M.E."/>
        </authorList>
    </citation>
    <scope>NUCLEOTIDE SEQUENCE [LARGE SCALE GENOMIC DNA]</scope>
    <source>
        <strain evidence="2">ATCC 14718 / DSM 1338 / JCM 2805 / NCIMB 9133 / AM1</strain>
    </source>
</reference>
<gene>
    <name evidence="1" type="ordered locus">MexAM1_META1p2812</name>
</gene>
<dbReference type="RefSeq" id="WP_012753080.1">
    <property type="nucleotide sequence ID" value="NC_012808.1"/>
</dbReference>
<proteinExistence type="predicted"/>
<accession>C5ATP1</accession>
<sequence>MIEAPTPAWIEPIRSAADAMAPWDLAIGMDGTPKGFRHAPAERERIAESLAAGHRIVAVSHAPARHVLPSLVARADIAIRTGHPTSAVIRDVIRDATGVEPGPTSNRLGDRLDFFDLVSAIRPRGRTSSASCPVS</sequence>